<accession>A0A9W2ZK78</accession>
<feature type="domain" description="EGF-like" evidence="16">
    <location>
        <begin position="2206"/>
        <end position="2244"/>
    </location>
</feature>
<evidence type="ECO:0000259" key="19">
    <source>
        <dbReference type="PROSITE" id="PS50948"/>
    </source>
</evidence>
<feature type="disulfide bond" evidence="11">
    <location>
        <begin position="1963"/>
        <end position="1972"/>
    </location>
</feature>
<feature type="disulfide bond" evidence="11">
    <location>
        <begin position="2088"/>
        <end position="2097"/>
    </location>
</feature>
<dbReference type="Gene3D" id="2.10.25.10">
    <property type="entry name" value="Laminin"/>
    <property type="match status" value="9"/>
</dbReference>
<feature type="domain" description="EGF-like" evidence="16">
    <location>
        <begin position="2246"/>
        <end position="2284"/>
    </location>
</feature>
<dbReference type="CDD" id="cd00112">
    <property type="entry name" value="LDLa"/>
    <property type="match status" value="1"/>
</dbReference>
<dbReference type="InterPro" id="IPR016187">
    <property type="entry name" value="CTDL_fold"/>
</dbReference>
<feature type="chain" id="PRO_5040961716" evidence="15">
    <location>
        <begin position="19"/>
        <end position="4390"/>
    </location>
</feature>
<dbReference type="SMART" id="SM00181">
    <property type="entry name" value="EGF"/>
    <property type="match status" value="20"/>
</dbReference>
<dbReference type="InterPro" id="IPR001304">
    <property type="entry name" value="C-type_lectin-like"/>
</dbReference>
<dbReference type="CDD" id="cd00037">
    <property type="entry name" value="CLECT"/>
    <property type="match status" value="1"/>
</dbReference>
<comment type="similarity">
    <text evidence="2">Belongs to the CRELD family.</text>
</comment>
<dbReference type="Gene3D" id="3.10.100.10">
    <property type="entry name" value="Mannose-Binding Protein A, subunit A"/>
    <property type="match status" value="1"/>
</dbReference>
<feature type="domain" description="Apple" evidence="19">
    <location>
        <begin position="1804"/>
        <end position="1883"/>
    </location>
</feature>
<dbReference type="FunFam" id="2.10.50.10:FF:000032">
    <property type="entry name" value="Uncharacterized protein, isoform A"/>
    <property type="match status" value="1"/>
</dbReference>
<dbReference type="GeneID" id="106069146"/>
<evidence type="ECO:0000313" key="20">
    <source>
        <dbReference type="Proteomes" id="UP001165740"/>
    </source>
</evidence>
<dbReference type="InterPro" id="IPR009030">
    <property type="entry name" value="Growth_fac_rcpt_cys_sf"/>
</dbReference>
<dbReference type="OMA" id="CLWIIEG"/>
<evidence type="ECO:0000256" key="2">
    <source>
        <dbReference type="ARBA" id="ARBA00005897"/>
    </source>
</evidence>
<comment type="caution">
    <text evidence="11">Lacks conserved residue(s) required for the propagation of feature annotation.</text>
</comment>
<dbReference type="InterPro" id="IPR006212">
    <property type="entry name" value="Furin_repeat"/>
</dbReference>
<feature type="domain" description="C-type lectin" evidence="17">
    <location>
        <begin position="35"/>
        <end position="153"/>
    </location>
</feature>
<feature type="signal peptide" evidence="15">
    <location>
        <begin position="1"/>
        <end position="18"/>
    </location>
</feature>
<dbReference type="SMART" id="SM00034">
    <property type="entry name" value="CLECT"/>
    <property type="match status" value="1"/>
</dbReference>
<dbReference type="PROSITE" id="PS00022">
    <property type="entry name" value="EGF_1"/>
    <property type="match status" value="7"/>
</dbReference>
<feature type="domain" description="Sushi" evidence="18">
    <location>
        <begin position="590"/>
        <end position="647"/>
    </location>
</feature>
<feature type="domain" description="EGF-like" evidence="16">
    <location>
        <begin position="1975"/>
        <end position="2013"/>
    </location>
</feature>
<evidence type="ECO:0000256" key="13">
    <source>
        <dbReference type="PROSITE-ProRule" id="PRU00302"/>
    </source>
</evidence>
<keyword evidence="6 15" id="KW-0732">Signal</keyword>
<dbReference type="Gene3D" id="2.60.120.200">
    <property type="match status" value="1"/>
</dbReference>
<dbReference type="InterPro" id="IPR000152">
    <property type="entry name" value="EGF-type_Asp/Asn_hydroxyl_site"/>
</dbReference>
<proteinExistence type="inferred from homology"/>
<evidence type="ECO:0000259" key="16">
    <source>
        <dbReference type="PROSITE" id="PS50026"/>
    </source>
</evidence>
<gene>
    <name evidence="21" type="primary">LOC106069146</name>
</gene>
<dbReference type="PROSITE" id="PS50923">
    <property type="entry name" value="SUSHI"/>
    <property type="match status" value="6"/>
</dbReference>
<evidence type="ECO:0000256" key="8">
    <source>
        <dbReference type="ARBA" id="ARBA00022989"/>
    </source>
</evidence>
<evidence type="ECO:0000256" key="12">
    <source>
        <dbReference type="PROSITE-ProRule" id="PRU00124"/>
    </source>
</evidence>
<dbReference type="InterPro" id="IPR049883">
    <property type="entry name" value="NOTCH1_EGF-like"/>
</dbReference>
<feature type="domain" description="Sushi" evidence="18">
    <location>
        <begin position="877"/>
        <end position="941"/>
    </location>
</feature>
<dbReference type="GO" id="GO:0007165">
    <property type="term" value="P:signal transduction"/>
    <property type="evidence" value="ECO:0007669"/>
    <property type="project" value="TreeGrafter"/>
</dbReference>
<dbReference type="InterPro" id="IPR036055">
    <property type="entry name" value="LDL_receptor-like_sf"/>
</dbReference>
<dbReference type="FunFam" id="2.10.25.10:FF:000031">
    <property type="entry name" value="neurogenic locus notch homolog protein 3"/>
    <property type="match status" value="1"/>
</dbReference>
<dbReference type="FunFam" id="2.10.25.10:FF:000123">
    <property type="entry name" value="Crumbs homolog 1 (Drosophila)"/>
    <property type="match status" value="1"/>
</dbReference>
<dbReference type="GO" id="GO:0009986">
    <property type="term" value="C:cell surface"/>
    <property type="evidence" value="ECO:0007669"/>
    <property type="project" value="TreeGrafter"/>
</dbReference>
<keyword evidence="8 14" id="KW-1133">Transmembrane helix</keyword>
<dbReference type="SUPFAM" id="SSF57196">
    <property type="entry name" value="EGF/Laminin"/>
    <property type="match status" value="6"/>
</dbReference>
<keyword evidence="3" id="KW-0964">Secreted</keyword>
<feature type="disulfide bond" evidence="12">
    <location>
        <begin position="157"/>
        <end position="169"/>
    </location>
</feature>
<reference evidence="21" key="1">
    <citation type="submission" date="2025-08" db="UniProtKB">
        <authorList>
            <consortium name="RefSeq"/>
        </authorList>
    </citation>
    <scope>IDENTIFICATION</scope>
</reference>
<evidence type="ECO:0000256" key="6">
    <source>
        <dbReference type="ARBA" id="ARBA00022729"/>
    </source>
</evidence>
<dbReference type="Proteomes" id="UP001165740">
    <property type="component" value="Chromosome 2"/>
</dbReference>
<dbReference type="PROSITE" id="PS50068">
    <property type="entry name" value="LDLRA_2"/>
    <property type="match status" value="1"/>
</dbReference>
<feature type="disulfide bond" evidence="12">
    <location>
        <begin position="164"/>
        <end position="182"/>
    </location>
</feature>
<dbReference type="PROSITE" id="PS01187">
    <property type="entry name" value="EGF_CA"/>
    <property type="match status" value="2"/>
</dbReference>
<dbReference type="InterPro" id="IPR003609">
    <property type="entry name" value="Pan_app"/>
</dbReference>
<evidence type="ECO:0000256" key="15">
    <source>
        <dbReference type="SAM" id="SignalP"/>
    </source>
</evidence>
<dbReference type="OrthoDB" id="6162209at2759"/>
<dbReference type="CDD" id="cd00054">
    <property type="entry name" value="EGF_CA"/>
    <property type="match status" value="5"/>
</dbReference>
<keyword evidence="7" id="KW-0677">Repeat</keyword>
<dbReference type="GO" id="GO:0005615">
    <property type="term" value="C:extracellular space"/>
    <property type="evidence" value="ECO:0007669"/>
    <property type="project" value="TreeGrafter"/>
</dbReference>
<dbReference type="PANTHER" id="PTHR24046">
    <property type="entry name" value="SIGNAL PEPTIDE, CUB AND EGF-LIKE DOMAIN-CONTAINING"/>
    <property type="match status" value="1"/>
</dbReference>
<feature type="disulfide bond" evidence="13">
    <location>
        <begin position="650"/>
        <end position="693"/>
    </location>
</feature>
<dbReference type="PROSITE" id="PS01186">
    <property type="entry name" value="EGF_2"/>
    <property type="match status" value="5"/>
</dbReference>
<dbReference type="SMART" id="SM00192">
    <property type="entry name" value="LDLa"/>
    <property type="match status" value="1"/>
</dbReference>
<feature type="disulfide bond" evidence="13">
    <location>
        <begin position="679"/>
        <end position="706"/>
    </location>
</feature>
<feature type="domain" description="EGF-like" evidence="16">
    <location>
        <begin position="4241"/>
        <end position="4280"/>
    </location>
</feature>
<dbReference type="Pfam" id="PF00008">
    <property type="entry name" value="EGF"/>
    <property type="match status" value="2"/>
</dbReference>
<evidence type="ECO:0000256" key="11">
    <source>
        <dbReference type="PROSITE-ProRule" id="PRU00076"/>
    </source>
</evidence>
<evidence type="ECO:0000313" key="21">
    <source>
        <dbReference type="RefSeq" id="XP_055875330.1"/>
    </source>
</evidence>
<dbReference type="CDD" id="cd00033">
    <property type="entry name" value="CCP"/>
    <property type="match status" value="4"/>
</dbReference>
<feature type="disulfide bond" evidence="11">
    <location>
        <begin position="2274"/>
        <end position="2283"/>
    </location>
</feature>
<feature type="disulfide bond" evidence="13">
    <location>
        <begin position="879"/>
        <end position="922"/>
    </location>
</feature>
<evidence type="ECO:0000256" key="1">
    <source>
        <dbReference type="ARBA" id="ARBA00004613"/>
    </source>
</evidence>
<feature type="disulfide bond" evidence="11">
    <location>
        <begin position="4270"/>
        <end position="4279"/>
    </location>
</feature>
<dbReference type="SUPFAM" id="SSF57535">
    <property type="entry name" value="Complement control module/SCR domain"/>
    <property type="match status" value="5"/>
</dbReference>
<dbReference type="InterPro" id="IPR016186">
    <property type="entry name" value="C-type_lectin-like/link_sf"/>
</dbReference>
<evidence type="ECO:0000256" key="10">
    <source>
        <dbReference type="ARBA" id="ARBA00023180"/>
    </source>
</evidence>
<keyword evidence="4 11" id="KW-0245">EGF-like domain</keyword>
<evidence type="ECO:0000259" key="18">
    <source>
        <dbReference type="PROSITE" id="PS50923"/>
    </source>
</evidence>
<dbReference type="Pfam" id="PF00084">
    <property type="entry name" value="Sushi"/>
    <property type="match status" value="4"/>
</dbReference>
<dbReference type="SUPFAM" id="SSF49899">
    <property type="entry name" value="Concanavalin A-like lectins/glucanases"/>
    <property type="match status" value="1"/>
</dbReference>
<feature type="domain" description="EGF-like" evidence="16">
    <location>
        <begin position="2286"/>
        <end position="2323"/>
    </location>
</feature>
<feature type="disulfide bond" evidence="11">
    <location>
        <begin position="2194"/>
        <end position="2203"/>
    </location>
</feature>
<dbReference type="PANTHER" id="PTHR24046:SF5">
    <property type="entry name" value="EGF-LIKE DOMAIN-CONTAINING PROTEIN"/>
    <property type="match status" value="1"/>
</dbReference>
<sequence>MLWIKSLLMFSSISFVTPASEFTVTFECPPGWTLIGTHCFNFIGTKLDFYDAHDTCKKYGSVLLNVRDEVEAKNISLQAAIEFRNSSHDHYWISNGYYDDVNNVSQAFINPNCSGYWQINEPSAIEGRVAVASDMFGKWALKSVWIDLPFVCRAPACPSGSYRCSNGMCLNQRWKCDNILDCADGSDENDCSDCIRHFKASYGTLSSSNGNNCQWILEGVPGEVLSIHFERALLMENAASLFVYSGGPTIQTSILVKELRGNSSRLTVFGVNHFLIIRLRSYSSSLKPVINARWKEDKELTKVVEYLHVPDDAIGTIVTPSFGLSSAPTTYNKKWIVTTDINSVLTVEIENTTLEVGSNEDSELVISPVSFALHEPNTKRAIYISSSSSLTIRARVNQQQNKYMTANVWKGCSFNTTFTVASLELRSKLILKECLWRFNNGLQADFSVMMTDIQFDGSSNWLKIYNGTQDINDNVLLNTINSSVGQLPIFNLDRGVSFIYSSNSESASSFKAKISTDCEEIPDVTNMQIIKDVNRLAGESYSVNISCSPGFAFQQEEYNYTATLQAVCREGGVWDWGSDSFKRYPKCQVVYCGIPPALQNGYIESLDNVTYNASVLYKCFDGFVMNGTSTSTCQPHGQWSPAGSCQAENCADVPLILNGYHNYTIGSNSTYGTIVKYFCDPGFHLIGSEQIVCLHDKTWSHSAPTCKKLTCNLPLVKYGYYSTFNWIIEYNESVRLHCYGGFKNNRTNTTEAVIKCNQDRKLNFEDSCIDRDECTEKVDICHDPLMNCVNVFGSYECICQDGYNLTNSNCLDIDECSSSTPVCHQQCTNLDGSYNCSCDDGFDLYTANNTNGFILPAGEDGTKPGHVYHINHTCVRKFCDHPPPSIANGTVLSKKDIFMFNESVEIVCDFGFALNGSSLALCTSNGNWRYGDKDIPPACIMIECLLPPKSQLELSRDPPNSSFIKAGESLTIVCEQQCENCSNITKALHCAPNSKGTFSLQGDNPHCFAVNCSYPPWAKMSGVIPKDINDTTYGSSFEFECDGDKGYELHGRSSLGNTTVKCQRNGLWGLDSLICQGMHCGDPGTLAGTEQIVQYSYEVGQSVHYKCTRPGYKTKTNDTLHCLFSNGTAFWSGEAPICEDAEKPNITCPELPVFNLYDTLTYNLPNTSDNSGYACLVLESGPPSGVSVVSKNITLTLKAFDLANNIHNISCDVVLKDQTRPWIQCPGTIDYDLGSKMSDTISVQTLEYLILHSNDGNITYVPSALNLTLGSNVNNVTARIEKDNGHSAECAFLIQPITRTCTTATLTAPANGEIKDCTGTNTSMNCSAQCKAGYIYQDLTTAKLYTCTDGTWSTQTPTLPCLNKMNTLFFYNITIYYNTTGIHLPPSGFNKTYCFQSHEAQLVNLTHNMKACNLSEFRLENVKSDESSLAGIKSTFSLIANTNGLEEAFLQYCAKHIENSTYFNQTYPTIPAGSGNCLAPWNLSKSEVTPGSLSCEKGYMLIKRAFCVQCGPGYYLNNSKCTECSDGTYQDLSNQVTCKSCHVRHSYWPRTSEKHCYSLCPDGFTSLSGYITDNCTQCPANTYSSDNRTECLNCTSSAMNKIQCSDRCQKGQYSNTGYKPCKPCPMHFYGGDGISCQECPYDTYTLNIGSPDETACENAVNCTFVSNQTLKYTTDLNYVNYDQVRNRQECEEMCLIEKTCLAYLYMHDPNNYCFKYHQLLFDTSNNLHQSYVKICSKYAYIQSPENSGIVASVPCVIKDHRLVCQCHEGYYGDQCNETCTFCSSKPCYHEGQCQENGSNFTCECKEAVNCTFVSNQTLKYTTDLNYVNYEQVRNKQECEEMCFIEKTCLAYLYSYDPLPYCFKYHQLLFDTSNNLHQSYVKICSKSALFEGDLCEIDANDDCNKHTCTDKQFCMDLVNGTQCVCPLDGIYEANCTKKENMCDSHPCVHGTCQHFGTVRYICMCEPGYTGQNCTEDIDDCALNQHGCLYNGSCINNINNYTCSCNSGFQGTHCEIRPNLCSSNGCLEKDGGFCVEDYLNLNYRCVCGENYNLSSQGQMQICEAKNFCQSSPCQNGGTCLRESDSFSCQCTDGFEGSLCQIEIKTEKNETTCESIDVCQSAMKEYFCHWCSSSNASCTHISCLKKCRNFLNITLEERLLCQCFCNETTTENECLLYDPCLHGGTCTNTTDGYSCLCPTGWTGQVCETSVDYCSWNNNSCLNNAHCYNLVNDTYCQCPHGTTGKTCELKKELCENYGNFSCIYGSCEPVGGSAQCKCPDSYTGESCELLKDVCSPDPCHGGKCSLTESSFQCDCFGLKESFGEFCNDSSDSCSLCPSNSNCTRYTDREGIMKTACLCPPVSIHSGGLCTEVNKDFDLVFLKDFAIKKQWITSVRGFSLENVTSLTLTMWLAAAKSLNDSDVILSLTSAQGENLLSILSSKVRFNSTDIPLSCVSCPMGADNNWHFISVKWSTNGIYAIGVDIQKFTGTAQFFSTIESRYASVSIGQGFSGYISHVQLWKSELADTQLALLYDNKSYIPEPQNLLLGWTYYSFDENVFMSNVSMVNKETSICTGISFGASVPSIDICNKEDKEPPWLNEECKLFEWIATSYHQHQISSSQLGYTFNDNSVTVLPKLQYFSHGAYDIAVAANDSSGNIGVCMTRTFITPNECKDTKPANYIESCNSSPSSTSVIVTCPDGYSPSVQIPNILTCGQLRTYNLDNMYEIPDRIVCGKSTPRLVILSINLEYSTTSSCSDTVTNLVKNETDKTMGVLFKNWTDVCVSSKCSNVYIAGTCESKVVIVKFIVQNIRELLNLSRGNQHFIKTSEFVQSALQDGHTFKVQNIIGVEFRNGSRTFDFSCHEGSSLITTTCVECGSGSYYNTLTKTCELCALNYYNPDSQKTACSACPVSRSVTLQKGSSAETDCVLNCSAGYMLNLTSGSCVPCPHNFYQDKPGKQYCLPCPPKHGTNGVGSAHLLKCIEFCPPGTQLNSSGLCEPCPRGTYRVGDMQDQCTSCPGNVTTIETGHDQQSDCIIPLCPPGTFANKTDGTIYTCSPCDFGFYQPSNSSMACLSCNDSYTTETTGSINSSQCLFYCQAGYEELPPNSKTCVPCQRGFYRPSDHDNRFKNCSQCPDGSTTQGFNSESLMDCNLKMCSAGFTLSSDYSACEACPLDTYQPYDLPNTTTVCLNCTAGLGTVGLASNSSSECKLFCAPGQGNNGSCHICDRGSWNNGNTSMRFQPCQKCPENFTTDGTGATDVHNCSLRICPKGHILSSDHSTCQACPLDTYQPFDLPNTATVCLSCTAGLGTVSPASNSSNECKLFCAPGQGNNGSCHICDRGSWNNGNTSMRFQLCQTCPENFTTEGPGATDVLNCSLRACSAGTFIDDDDCKPCDVGYFQPLPYQIFCNECRANTSTSSTGSTSPDDCTIKCPAGEEGISNYTCVPCGEDEYKSDNNFGQCKNCTGDYTSDSSNRTHCTKDFCDFGREKKNTSCHDCQVGFYKEVRGNLLCTKCPIHKVTPGEASVSLNDCNITFCEPGYFYNDSSTCYACPIGTYKNASGNNQTQCTPCPSGVTTPGVGSTHIANCTLISCNAGYYRLNETHCSACVKGEYQDERDQAMCKKCPNLDGRPSTTFNIASTNMSDCYPMCPSGMFANKTNGTSYICLPCSIGFYQPNNASLNCTSCNANYTTVTTGSNSSAHCLFYCQAGYEESSINSKTCVPCQRGFYRPGDHDNRFKSCSQCPPGNTTDGYKSVSQSDCNLKKCGPGYTISSDKTCQACPRNTYQPYDLPNTTTICLNCSADHGTVGVASNSSDDCLISCSAGYYRVNKTCAPCERGEYQDESDQTQCKKCSTVYDQPSSTFNTTSTNSTDCYLKCDVGYFTILTNRSCAKCPYGSYKDNTELSTSCQACPPNLTTVITGAASLQNCTFKICQKGYYRPNSSYVDCVECPIGTYKNVSDVEVTSCYPCPTNKTTLTEGAPSEENFCIPNCPGGQEYSLEFNNCTLCPVGQYKENSTVLNVCKYCEANYTTSGLGATSCIQSLAPVLPVINITIQINVEFQLASCANEPQMNTATVNIITQIITVANKNKYHGLCPTTVCTDLTITILQICGSQGRKREATELTANVLVTLQNVQSPLTLADGTKINTEKAVLAILRYDTQPAQKLMDDNGIKIGKFSARVLCPRGSGYKQEEKRCIPCSAGQYDLNGVCTPCLKGTYSTKPQSEKCEPCPGDLTTHSAGSQSLNDCKGQCSFDVTYCGANGKCSVSSLTGKHECVCSENYIGTQCQQRQTLENPETLKIVIGISVALGAVLFIVLIVFGVCMYRKLKSRYTKSSTSETETLSNNIPYFQQPILFETPATLVDPTMYKSDAIEFYDYDPSIFGKQERRHRSSKHLEY</sequence>
<evidence type="ECO:0000256" key="4">
    <source>
        <dbReference type="ARBA" id="ARBA00022536"/>
    </source>
</evidence>
<keyword evidence="9 11" id="KW-1015">Disulfide bond</keyword>
<dbReference type="PROSITE" id="PS50948">
    <property type="entry name" value="PAN"/>
    <property type="match status" value="2"/>
</dbReference>
<dbReference type="PROSITE" id="PS00010">
    <property type="entry name" value="ASX_HYDROXYL"/>
    <property type="match status" value="4"/>
</dbReference>
<dbReference type="PROSITE" id="PS50041">
    <property type="entry name" value="C_TYPE_LECTIN_2"/>
    <property type="match status" value="1"/>
</dbReference>
<dbReference type="InterPro" id="IPR013320">
    <property type="entry name" value="ConA-like_dom_sf"/>
</dbReference>
<keyword evidence="20" id="KW-1185">Reference proteome</keyword>
<dbReference type="InterPro" id="IPR002172">
    <property type="entry name" value="LDrepeatLR_classA_rpt"/>
</dbReference>
<dbReference type="SUPFAM" id="SSF57424">
    <property type="entry name" value="LDL receptor-like module"/>
    <property type="match status" value="1"/>
</dbReference>
<keyword evidence="10" id="KW-0325">Glycoprotein</keyword>
<dbReference type="SMART" id="SM01411">
    <property type="entry name" value="Ephrin_rec_like"/>
    <property type="match status" value="25"/>
</dbReference>
<dbReference type="Pfam" id="PF00057">
    <property type="entry name" value="Ldl_recept_a"/>
    <property type="match status" value="1"/>
</dbReference>
<feature type="disulfide bond" evidence="11">
    <location>
        <begin position="2290"/>
        <end position="2300"/>
    </location>
</feature>
<feature type="domain" description="Apple" evidence="19">
    <location>
        <begin position="1656"/>
        <end position="1735"/>
    </location>
</feature>
<evidence type="ECO:0000256" key="14">
    <source>
        <dbReference type="SAM" id="Phobius"/>
    </source>
</evidence>
<dbReference type="Pfam" id="PF07699">
    <property type="entry name" value="Ephrin_rec_like"/>
    <property type="match status" value="19"/>
</dbReference>
<feature type="domain" description="EGF-like" evidence="16">
    <location>
        <begin position="770"/>
        <end position="811"/>
    </location>
</feature>
<dbReference type="SUPFAM" id="SSF56436">
    <property type="entry name" value="C-type lectin-like"/>
    <property type="match status" value="1"/>
</dbReference>
<name>A0A9W2ZK78_BIOGL</name>
<feature type="domain" description="Sushi" evidence="18">
    <location>
        <begin position="516"/>
        <end position="589"/>
    </location>
</feature>
<dbReference type="SUPFAM" id="SSF57184">
    <property type="entry name" value="Growth factor receptor domain"/>
    <property type="match status" value="10"/>
</dbReference>
<dbReference type="SMART" id="SM00179">
    <property type="entry name" value="EGF_CA"/>
    <property type="match status" value="8"/>
</dbReference>
<dbReference type="SMART" id="SM00032">
    <property type="entry name" value="CCP"/>
    <property type="match status" value="7"/>
</dbReference>
<feature type="disulfide bond" evidence="12">
    <location>
        <begin position="176"/>
        <end position="191"/>
    </location>
</feature>
<dbReference type="InterPro" id="IPR052071">
    <property type="entry name" value="SCUB_EGF-like_domain"/>
</dbReference>
<dbReference type="SMART" id="SM00261">
    <property type="entry name" value="FU"/>
    <property type="match status" value="5"/>
</dbReference>
<feature type="domain" description="EGF-like" evidence="16">
    <location>
        <begin position="2167"/>
        <end position="2204"/>
    </location>
</feature>
<keyword evidence="5 14" id="KW-0812">Transmembrane</keyword>
<dbReference type="RefSeq" id="XP_055875330.1">
    <property type="nucleotide sequence ID" value="XM_056019355.1"/>
</dbReference>
<keyword evidence="14" id="KW-0472">Membrane</keyword>
<dbReference type="InterPro" id="IPR035914">
    <property type="entry name" value="Sperma_CUB_dom_sf"/>
</dbReference>
<dbReference type="InterPro" id="IPR001881">
    <property type="entry name" value="EGF-like_Ca-bd_dom"/>
</dbReference>
<evidence type="ECO:0000256" key="9">
    <source>
        <dbReference type="ARBA" id="ARBA00023157"/>
    </source>
</evidence>
<dbReference type="InterPro" id="IPR000742">
    <property type="entry name" value="EGF"/>
</dbReference>
<feature type="domain" description="EGF-like" evidence="16">
    <location>
        <begin position="2062"/>
        <end position="2098"/>
    </location>
</feature>
<evidence type="ECO:0000259" key="17">
    <source>
        <dbReference type="PROSITE" id="PS50041"/>
    </source>
</evidence>
<dbReference type="InterPro" id="IPR018097">
    <property type="entry name" value="EGF_Ca-bd_CS"/>
</dbReference>
<feature type="disulfide bond" evidence="11">
    <location>
        <begin position="2234"/>
        <end position="2243"/>
    </location>
</feature>
<keyword evidence="13" id="KW-0768">Sushi</keyword>
<feature type="transmembrane region" description="Helical" evidence="14">
    <location>
        <begin position="4293"/>
        <end position="4317"/>
    </location>
</feature>
<feature type="domain" description="Sushi" evidence="18">
    <location>
        <begin position="1010"/>
        <end position="1077"/>
    </location>
</feature>
<dbReference type="Gene3D" id="2.10.50.10">
    <property type="entry name" value="Tumor Necrosis Factor Receptor, subunit A, domain 2"/>
    <property type="match status" value="17"/>
</dbReference>
<evidence type="ECO:0000256" key="5">
    <source>
        <dbReference type="ARBA" id="ARBA00022692"/>
    </source>
</evidence>
<dbReference type="GO" id="GO:0005509">
    <property type="term" value="F:calcium ion binding"/>
    <property type="evidence" value="ECO:0007669"/>
    <property type="project" value="InterPro"/>
</dbReference>
<dbReference type="FunFam" id="2.10.25.10:FF:000014">
    <property type="entry name" value="Latent-transforming growth factor beta-binding protein 3"/>
    <property type="match status" value="1"/>
</dbReference>
<feature type="domain" description="Sushi" evidence="18">
    <location>
        <begin position="648"/>
        <end position="708"/>
    </location>
</feature>
<feature type="disulfide bond" evidence="11">
    <location>
        <begin position="1941"/>
        <end position="1951"/>
    </location>
</feature>
<evidence type="ECO:0000256" key="3">
    <source>
        <dbReference type="ARBA" id="ARBA00022525"/>
    </source>
</evidence>
<dbReference type="InterPro" id="IPR011641">
    <property type="entry name" value="Tyr-kin_ephrin_A/B_rcpt-like"/>
</dbReference>
<dbReference type="SUPFAM" id="SSF49854">
    <property type="entry name" value="Spermadhesin, CUB domain"/>
    <property type="match status" value="1"/>
</dbReference>
<dbReference type="Gene3D" id="2.10.70.10">
    <property type="entry name" value="Complement Module, domain 1"/>
    <property type="match status" value="5"/>
</dbReference>
<protein>
    <submittedName>
        <fullName evidence="21">Uncharacterized protein LOC106069146 isoform X1</fullName>
    </submittedName>
</protein>
<feature type="domain" description="Sushi" evidence="18">
    <location>
        <begin position="1078"/>
        <end position="1140"/>
    </location>
</feature>
<feature type="disulfide bond" evidence="11">
    <location>
        <begin position="4251"/>
        <end position="4268"/>
    </location>
</feature>
<dbReference type="Pfam" id="PF07645">
    <property type="entry name" value="EGF_CA"/>
    <property type="match status" value="3"/>
</dbReference>
<dbReference type="InterPro" id="IPR035976">
    <property type="entry name" value="Sushi/SCR/CCP_sf"/>
</dbReference>
<comment type="subcellular location">
    <subcellularLocation>
        <location evidence="1">Secreted</location>
    </subcellularLocation>
</comment>
<evidence type="ECO:0000256" key="7">
    <source>
        <dbReference type="ARBA" id="ARBA00022737"/>
    </source>
</evidence>
<feature type="domain" description="EGF-like" evidence="16">
    <location>
        <begin position="1937"/>
        <end position="1973"/>
    </location>
</feature>
<dbReference type="PROSITE" id="PS50026">
    <property type="entry name" value="EGF_3"/>
    <property type="match status" value="9"/>
</dbReference>
<feature type="disulfide bond" evidence="11">
    <location>
        <begin position="2003"/>
        <end position="2012"/>
    </location>
</feature>
<organism evidence="20 21">
    <name type="scientific">Biomphalaria glabrata</name>
    <name type="common">Bloodfluke planorb</name>
    <name type="synonym">Freshwater snail</name>
    <dbReference type="NCBI Taxonomy" id="6526"/>
    <lineage>
        <taxon>Eukaryota</taxon>
        <taxon>Metazoa</taxon>
        <taxon>Spiralia</taxon>
        <taxon>Lophotrochozoa</taxon>
        <taxon>Mollusca</taxon>
        <taxon>Gastropoda</taxon>
        <taxon>Heterobranchia</taxon>
        <taxon>Euthyneura</taxon>
        <taxon>Panpulmonata</taxon>
        <taxon>Hygrophila</taxon>
        <taxon>Lymnaeoidea</taxon>
        <taxon>Planorbidae</taxon>
        <taxon>Biomphalaria</taxon>
    </lineage>
</organism>
<dbReference type="InterPro" id="IPR000436">
    <property type="entry name" value="Sushi_SCR_CCP_dom"/>
</dbReference>